<comment type="caution">
    <text evidence="1">The sequence shown here is derived from an EMBL/GenBank/DDBJ whole genome shotgun (WGS) entry which is preliminary data.</text>
</comment>
<keyword evidence="2" id="KW-1185">Reference proteome</keyword>
<evidence type="ECO:0000313" key="1">
    <source>
        <dbReference type="EMBL" id="KAJ3804980.1"/>
    </source>
</evidence>
<sequence>MLIESSWNHMRNYNGRDLKTAILMTKDADKWYFDPMNELHINLFNWVWPKIAQKVVNEFKDYWNFHRPHHLEGKLLPTAHFPNKIFNFPENYGLKHCGVKVDVEVVEYLRQTLGKSREECLRWVPDEFELQAQAAYEQLGEPELKITSGWTIFCSMLAILKEQ</sequence>
<accession>A0ACC1TJR3</accession>
<protein>
    <submittedName>
        <fullName evidence="1">Uncharacterized protein</fullName>
    </submittedName>
</protein>
<organism evidence="1 2">
    <name type="scientific">Lentinula aff. lateritia</name>
    <dbReference type="NCBI Taxonomy" id="2804960"/>
    <lineage>
        <taxon>Eukaryota</taxon>
        <taxon>Fungi</taxon>
        <taxon>Dikarya</taxon>
        <taxon>Basidiomycota</taxon>
        <taxon>Agaricomycotina</taxon>
        <taxon>Agaricomycetes</taxon>
        <taxon>Agaricomycetidae</taxon>
        <taxon>Agaricales</taxon>
        <taxon>Marasmiineae</taxon>
        <taxon>Omphalotaceae</taxon>
        <taxon>Lentinula</taxon>
    </lineage>
</organism>
<dbReference type="Proteomes" id="UP001163835">
    <property type="component" value="Unassembled WGS sequence"/>
</dbReference>
<reference evidence="1" key="1">
    <citation type="submission" date="2022-09" db="EMBL/GenBank/DDBJ databases">
        <title>A Global Phylogenomic Analysis of the Shiitake Genus Lentinula.</title>
        <authorList>
            <consortium name="DOE Joint Genome Institute"/>
            <person name="Sierra-Patev S."/>
            <person name="Min B."/>
            <person name="Naranjo-Ortiz M."/>
            <person name="Looney B."/>
            <person name="Konkel Z."/>
            <person name="Slot J.C."/>
            <person name="Sakamoto Y."/>
            <person name="Steenwyk J.L."/>
            <person name="Rokas A."/>
            <person name="Carro J."/>
            <person name="Camarero S."/>
            <person name="Ferreira P."/>
            <person name="Molpeceres G."/>
            <person name="Ruiz-Duenas F.J."/>
            <person name="Serrano A."/>
            <person name="Henrissat B."/>
            <person name="Drula E."/>
            <person name="Hughes K.W."/>
            <person name="Mata J.L."/>
            <person name="Ishikawa N.K."/>
            <person name="Vargas-Isla R."/>
            <person name="Ushijima S."/>
            <person name="Smith C.A."/>
            <person name="Ahrendt S."/>
            <person name="Andreopoulos W."/>
            <person name="He G."/>
            <person name="Labutti K."/>
            <person name="Lipzen A."/>
            <person name="Ng V."/>
            <person name="Riley R."/>
            <person name="Sandor L."/>
            <person name="Barry K."/>
            <person name="Martinez A.T."/>
            <person name="Xiao Y."/>
            <person name="Gibbons J.G."/>
            <person name="Terashima K."/>
            <person name="Grigoriev I.V."/>
            <person name="Hibbett D.S."/>
        </authorList>
    </citation>
    <scope>NUCLEOTIDE SEQUENCE</scope>
    <source>
        <strain evidence="1">TMI1499</strain>
    </source>
</reference>
<dbReference type="EMBL" id="MU795732">
    <property type="protein sequence ID" value="KAJ3804980.1"/>
    <property type="molecule type" value="Genomic_DNA"/>
</dbReference>
<evidence type="ECO:0000313" key="2">
    <source>
        <dbReference type="Proteomes" id="UP001163835"/>
    </source>
</evidence>
<name>A0ACC1TJR3_9AGAR</name>
<proteinExistence type="predicted"/>
<gene>
    <name evidence="1" type="ORF">F5876DRAFT_70192</name>
</gene>